<dbReference type="InterPro" id="IPR027417">
    <property type="entry name" value="P-loop_NTPase"/>
</dbReference>
<proteinExistence type="predicted"/>
<dbReference type="AlphaFoldDB" id="A0A417XU05"/>
<evidence type="ECO:0000256" key="3">
    <source>
        <dbReference type="ARBA" id="ARBA00022741"/>
    </source>
</evidence>
<dbReference type="Gene3D" id="3.40.50.300">
    <property type="entry name" value="P-loop containing nucleotide triphosphate hydrolases"/>
    <property type="match status" value="2"/>
</dbReference>
<dbReference type="InterPro" id="IPR003593">
    <property type="entry name" value="AAA+_ATPase"/>
</dbReference>
<evidence type="ECO:0000256" key="1">
    <source>
        <dbReference type="ARBA" id="ARBA00022448"/>
    </source>
</evidence>
<dbReference type="PANTHER" id="PTHR43790">
    <property type="entry name" value="CARBOHYDRATE TRANSPORT ATP-BINDING PROTEIN MG119-RELATED"/>
    <property type="match status" value="1"/>
</dbReference>
<dbReference type="Pfam" id="PF00005">
    <property type="entry name" value="ABC_tran"/>
    <property type="match status" value="2"/>
</dbReference>
<keyword evidence="1" id="KW-0813">Transport</keyword>
<gene>
    <name evidence="6" type="ORF">D0Z08_27990</name>
</gene>
<evidence type="ECO:0000313" key="6">
    <source>
        <dbReference type="EMBL" id="RHW23785.1"/>
    </source>
</evidence>
<dbReference type="GO" id="GO:0016887">
    <property type="term" value="F:ATP hydrolysis activity"/>
    <property type="evidence" value="ECO:0007669"/>
    <property type="project" value="InterPro"/>
</dbReference>
<dbReference type="InterPro" id="IPR017871">
    <property type="entry name" value="ABC_transporter-like_CS"/>
</dbReference>
<keyword evidence="3" id="KW-0547">Nucleotide-binding</keyword>
<dbReference type="SUPFAM" id="SSF52540">
    <property type="entry name" value="P-loop containing nucleoside triphosphate hydrolases"/>
    <property type="match status" value="2"/>
</dbReference>
<dbReference type="PROSITE" id="PS50893">
    <property type="entry name" value="ABC_TRANSPORTER_2"/>
    <property type="match status" value="2"/>
</dbReference>
<comment type="caution">
    <text evidence="6">The sequence shown here is derived from an EMBL/GenBank/DDBJ whole genome shotgun (WGS) entry which is preliminary data.</text>
</comment>
<evidence type="ECO:0000259" key="5">
    <source>
        <dbReference type="PROSITE" id="PS50893"/>
    </source>
</evidence>
<dbReference type="PROSITE" id="PS00211">
    <property type="entry name" value="ABC_TRANSPORTER_1"/>
    <property type="match status" value="1"/>
</dbReference>
<dbReference type="SMART" id="SM00382">
    <property type="entry name" value="AAA"/>
    <property type="match status" value="2"/>
</dbReference>
<dbReference type="PANTHER" id="PTHR43790:SF9">
    <property type="entry name" value="GALACTOFURANOSE TRANSPORTER ATP-BINDING PROTEIN YTFR"/>
    <property type="match status" value="1"/>
</dbReference>
<dbReference type="InterPro" id="IPR050107">
    <property type="entry name" value="ABC_carbohydrate_import_ATPase"/>
</dbReference>
<keyword evidence="2" id="KW-0677">Repeat</keyword>
<name>A0A417XU05_9ACTN</name>
<evidence type="ECO:0000256" key="2">
    <source>
        <dbReference type="ARBA" id="ARBA00022737"/>
    </source>
</evidence>
<sequence>MQDPGSHTLEVDGLRKSFGSNEVLKGINLTIRSGEFIGLMGPNGAGKSTLIKILAGVYQASSGQIRLGGRTLTSLGDTEDVAFIHQDLGLVDALTIAENFALGNPPQRLFGPILNKRAERTSAARALGLVGLDLSVDTLLSDLTPGQKTLVAVARAMDRGARILIVDEATSTLPPRDAQGVILSLAAAAAAGATVVMVTHKLSEILEATSRVLVILDGEMVRDAPTHGLDRAALVEMLMQHESDPHNLDDASHQTRDPVLELRGVHFEDLGPIDLTLNAGEVIGISGLPGSGLHDIALLVNGTLKPHKGEVVESRPRLTRALVPPHRESQGGFGELSIRENMALSALGRWRRLSRVLKPRREELDCARVASELSIKPASIDTTFDILSGGNKQKVIFGRALLLNPDVFVLCEPTRGVDVGTRSEIYRLIRELARGGAAVLVASSDAEDLFSVCDRVALVADGRLQQLRPVSELSTSELELMV</sequence>
<feature type="domain" description="ABC transporter" evidence="5">
    <location>
        <begin position="9"/>
        <end position="242"/>
    </location>
</feature>
<dbReference type="OrthoDB" id="3311037at2"/>
<dbReference type="CDD" id="cd03215">
    <property type="entry name" value="ABC_Carb_Monos_II"/>
    <property type="match status" value="1"/>
</dbReference>
<dbReference type="Proteomes" id="UP000283644">
    <property type="component" value="Unassembled WGS sequence"/>
</dbReference>
<dbReference type="RefSeq" id="WP_118928582.1">
    <property type="nucleotide sequence ID" value="NZ_QXGH01000040.1"/>
</dbReference>
<dbReference type="GO" id="GO:0005524">
    <property type="term" value="F:ATP binding"/>
    <property type="evidence" value="ECO:0007669"/>
    <property type="project" value="UniProtKB-KW"/>
</dbReference>
<dbReference type="InterPro" id="IPR003439">
    <property type="entry name" value="ABC_transporter-like_ATP-bd"/>
</dbReference>
<reference evidence="6 7" key="1">
    <citation type="submission" date="2018-09" db="EMBL/GenBank/DDBJ databases">
        <title>Genome sequencing of Nocardioides immobilis CCTCC AB 2017083 for comparison to Nocardioides silvaticus.</title>
        <authorList>
            <person name="Li C."/>
            <person name="Wang G."/>
        </authorList>
    </citation>
    <scope>NUCLEOTIDE SEQUENCE [LARGE SCALE GENOMIC DNA]</scope>
    <source>
        <strain evidence="6 7">CCTCC AB 2017083</strain>
    </source>
</reference>
<protein>
    <submittedName>
        <fullName evidence="6">Sugar ABC transporter ATP-binding protein</fullName>
    </submittedName>
</protein>
<evidence type="ECO:0000256" key="4">
    <source>
        <dbReference type="ARBA" id="ARBA00022840"/>
    </source>
</evidence>
<keyword evidence="4 6" id="KW-0067">ATP-binding</keyword>
<accession>A0A417XU05</accession>
<keyword evidence="7" id="KW-1185">Reference proteome</keyword>
<organism evidence="6 7">
    <name type="scientific">Nocardioides immobilis</name>
    <dbReference type="NCBI Taxonomy" id="2049295"/>
    <lineage>
        <taxon>Bacteria</taxon>
        <taxon>Bacillati</taxon>
        <taxon>Actinomycetota</taxon>
        <taxon>Actinomycetes</taxon>
        <taxon>Propionibacteriales</taxon>
        <taxon>Nocardioidaceae</taxon>
        <taxon>Nocardioides</taxon>
    </lineage>
</organism>
<evidence type="ECO:0000313" key="7">
    <source>
        <dbReference type="Proteomes" id="UP000283644"/>
    </source>
</evidence>
<feature type="domain" description="ABC transporter" evidence="5">
    <location>
        <begin position="255"/>
        <end position="482"/>
    </location>
</feature>
<dbReference type="EMBL" id="QXGH01000040">
    <property type="protein sequence ID" value="RHW23785.1"/>
    <property type="molecule type" value="Genomic_DNA"/>
</dbReference>